<dbReference type="GO" id="GO:0006004">
    <property type="term" value="P:fucose metabolic process"/>
    <property type="evidence" value="ECO:0007669"/>
    <property type="project" value="TreeGrafter"/>
</dbReference>
<keyword evidence="9" id="KW-1185">Reference proteome</keyword>
<name>A0A3S0INX3_9FLAO</name>
<dbReference type="InterPro" id="IPR017853">
    <property type="entry name" value="GH"/>
</dbReference>
<dbReference type="PANTHER" id="PTHR10030:SF37">
    <property type="entry name" value="ALPHA-L-FUCOSIDASE-RELATED"/>
    <property type="match status" value="1"/>
</dbReference>
<comment type="similarity">
    <text evidence="1">Belongs to the glycosyl hydrolase 29 family.</text>
</comment>
<dbReference type="GO" id="GO:0005764">
    <property type="term" value="C:lysosome"/>
    <property type="evidence" value="ECO:0007669"/>
    <property type="project" value="TreeGrafter"/>
</dbReference>
<feature type="domain" description="Glycoside hydrolase family 29 N-terminal" evidence="7">
    <location>
        <begin position="393"/>
        <end position="674"/>
    </location>
</feature>
<reference evidence="8 9" key="1">
    <citation type="submission" date="2018-11" db="EMBL/GenBank/DDBJ databases">
        <title>Arenibacter aquaticus sp.nov., a marine bacterium isolated from surface seawater in the South China Sea.</title>
        <authorList>
            <person name="Guo J."/>
            <person name="Sun J."/>
        </authorList>
    </citation>
    <scope>NUCLEOTIDE SEQUENCE [LARGE SCALE GENOMIC DNA]</scope>
    <source>
        <strain evidence="8 9">GUO666</strain>
    </source>
</reference>
<evidence type="ECO:0000259" key="7">
    <source>
        <dbReference type="Pfam" id="PF01120"/>
    </source>
</evidence>
<evidence type="ECO:0000256" key="4">
    <source>
        <dbReference type="ARBA" id="ARBA00022801"/>
    </source>
</evidence>
<dbReference type="AlphaFoldDB" id="A0A3S0INX3"/>
<feature type="signal peptide" evidence="6">
    <location>
        <begin position="1"/>
        <end position="23"/>
    </location>
</feature>
<dbReference type="SMART" id="SM00812">
    <property type="entry name" value="Alpha_L_fucos"/>
    <property type="match status" value="1"/>
</dbReference>
<comment type="caution">
    <text evidence="8">The sequence shown here is derived from an EMBL/GenBank/DDBJ whole genome shotgun (WGS) entry which is preliminary data.</text>
</comment>
<keyword evidence="3 6" id="KW-0732">Signal</keyword>
<dbReference type="OrthoDB" id="1095333at2"/>
<evidence type="ECO:0000256" key="6">
    <source>
        <dbReference type="SAM" id="SignalP"/>
    </source>
</evidence>
<protein>
    <recommendedName>
        <fullName evidence="2">alpha-L-fucosidase</fullName>
        <ecNumber evidence="2">3.2.1.51</ecNumber>
    </recommendedName>
</protein>
<evidence type="ECO:0000313" key="8">
    <source>
        <dbReference type="EMBL" id="RTE54313.1"/>
    </source>
</evidence>
<evidence type="ECO:0000256" key="3">
    <source>
        <dbReference type="ARBA" id="ARBA00022729"/>
    </source>
</evidence>
<dbReference type="InterPro" id="IPR057739">
    <property type="entry name" value="Glyco_hydro_29_N"/>
</dbReference>
<dbReference type="Gene3D" id="2.115.10.20">
    <property type="entry name" value="Glycosyl hydrolase domain, family 43"/>
    <property type="match status" value="1"/>
</dbReference>
<evidence type="ECO:0000313" key="9">
    <source>
        <dbReference type="Proteomes" id="UP000267585"/>
    </source>
</evidence>
<dbReference type="PANTHER" id="PTHR10030">
    <property type="entry name" value="ALPHA-L-FUCOSIDASE"/>
    <property type="match status" value="1"/>
</dbReference>
<dbReference type="Pfam" id="PF01120">
    <property type="entry name" value="Alpha_L_fucos"/>
    <property type="match status" value="1"/>
</dbReference>
<evidence type="ECO:0000256" key="1">
    <source>
        <dbReference type="ARBA" id="ARBA00007951"/>
    </source>
</evidence>
<feature type="chain" id="PRO_5018793810" description="alpha-L-fucosidase" evidence="6">
    <location>
        <begin position="24"/>
        <end position="784"/>
    </location>
</feature>
<keyword evidence="5" id="KW-0326">Glycosidase</keyword>
<dbReference type="GO" id="GO:0016139">
    <property type="term" value="P:glycoside catabolic process"/>
    <property type="evidence" value="ECO:0007669"/>
    <property type="project" value="TreeGrafter"/>
</dbReference>
<organism evidence="8 9">
    <name type="scientific">Arenibacter aquaticus</name>
    <dbReference type="NCBI Taxonomy" id="2489054"/>
    <lineage>
        <taxon>Bacteria</taxon>
        <taxon>Pseudomonadati</taxon>
        <taxon>Bacteroidota</taxon>
        <taxon>Flavobacteriia</taxon>
        <taxon>Flavobacteriales</taxon>
        <taxon>Flavobacteriaceae</taxon>
        <taxon>Arenibacter</taxon>
    </lineage>
</organism>
<evidence type="ECO:0000256" key="5">
    <source>
        <dbReference type="ARBA" id="ARBA00023295"/>
    </source>
</evidence>
<dbReference type="InterPro" id="IPR000933">
    <property type="entry name" value="Glyco_hydro_29"/>
</dbReference>
<proteinExistence type="inferred from homology"/>
<accession>A0A3S0INX3</accession>
<sequence length="784" mass="89143">MWSKNLFLGVLMVLIGEALSAQTAFENPIEKKGRLGSPLVETSPFVFEDKLYLLENNQRFWDVKRAKPGDYFHEDEVRIRDVKSDKIISVPLKNHGFGTALVWNDRVYVFAGDYGEGKPWRQITEISMTSTSDLKTWTKPQVILRAGKNEFFFNTAVCRGKSEFILLYETNDKHWKPFTFRYMKSTDLINWEAIPNAIYGTDKYVGGPALYYEGGWYYTLYLEALNPGYETRITRSKDLLHWEDADVDRPFITFDTAHKNIPLIDLSISESNASDVELCYYNGRTILYFTGSDQTTAGDLQWATYDGTPQQLFEHFFKNTNGVKVKPPEHQGDWAPVLTAPQDTAEYGAVSLSAISRTPTPQQLAFQERQMGAFIHFGPATYIESDFMSVPAADVFNPSQLNAEQWVKTAKSFGAKHIVLTAKHHNGYCLWPTKTTEYSVKQSPWKEGKGDVVSEFVKACRKYDIKVGLYISGGDKHFGVSSTPDPQGERKLVGDIHQYYPVFLEQLRELLTGYGDISYVWFDGAYDPFGWDVMDPKTMKPLGTAYGDAIRTMVEHLQPNAVVMGGTKPDVRWSGSEQGWAAYPLWNILEQGEGFSHWVGPQTAGYIPAEANIHPREKWFWTSNSDGTLRDMDYLKKVYLQTIGRGANILINMTPDTTGLIPQKEVDMLKELGMTIDKVYADPIGTAEFTNDHQEGEIYMHLPKKKSIRLLVLEEDLRQGQFIKDYNVEAYINGEWLGIANGQSIGRKRIQIFDSIRTTKLRLSYTSVANKGAIRSFTVYDTDF</sequence>
<dbReference type="RefSeq" id="WP_126161045.1">
    <property type="nucleotide sequence ID" value="NZ_RQPJ01000002.1"/>
</dbReference>
<evidence type="ECO:0000256" key="2">
    <source>
        <dbReference type="ARBA" id="ARBA00012662"/>
    </source>
</evidence>
<dbReference type="InterPro" id="IPR023296">
    <property type="entry name" value="Glyco_hydro_beta-prop_sf"/>
</dbReference>
<keyword evidence="4" id="KW-0378">Hydrolase</keyword>
<dbReference type="EMBL" id="RQPJ01000002">
    <property type="protein sequence ID" value="RTE54313.1"/>
    <property type="molecule type" value="Genomic_DNA"/>
</dbReference>
<dbReference type="EC" id="3.2.1.51" evidence="2"/>
<dbReference type="GO" id="GO:0004560">
    <property type="term" value="F:alpha-L-fucosidase activity"/>
    <property type="evidence" value="ECO:0007669"/>
    <property type="project" value="InterPro"/>
</dbReference>
<dbReference type="Gene3D" id="2.60.120.260">
    <property type="entry name" value="Galactose-binding domain-like"/>
    <property type="match status" value="1"/>
</dbReference>
<dbReference type="Proteomes" id="UP000267585">
    <property type="component" value="Unassembled WGS sequence"/>
</dbReference>
<dbReference type="SUPFAM" id="SSF75005">
    <property type="entry name" value="Arabinanase/levansucrase/invertase"/>
    <property type="match status" value="1"/>
</dbReference>
<dbReference type="SUPFAM" id="SSF51445">
    <property type="entry name" value="(Trans)glycosidases"/>
    <property type="match status" value="1"/>
</dbReference>
<gene>
    <name evidence="8" type="ORF">EHW67_03860</name>
</gene>
<dbReference type="Gene3D" id="3.20.20.80">
    <property type="entry name" value="Glycosidases"/>
    <property type="match status" value="1"/>
</dbReference>